<evidence type="ECO:0000313" key="2">
    <source>
        <dbReference type="EMBL" id="CAH9139070.1"/>
    </source>
</evidence>
<gene>
    <name evidence="2" type="ORF">CEPIT_LOCUS37304</name>
</gene>
<feature type="region of interest" description="Disordered" evidence="1">
    <location>
        <begin position="247"/>
        <end position="303"/>
    </location>
</feature>
<dbReference type="PANTHER" id="PTHR33018">
    <property type="entry name" value="OS10G0338966 PROTEIN-RELATED"/>
    <property type="match status" value="1"/>
</dbReference>
<dbReference type="Proteomes" id="UP001152523">
    <property type="component" value="Unassembled WGS sequence"/>
</dbReference>
<sequence length="532" mass="61712">MSSVPEYTDEFDDDVEDFPKECIMRPQRRQKTKKKMLLQKASDDRITVEVNAFGVHCGDGWTNLTNYCGVLVKDYVSIIYDDWRHVPDKVKDELWKYLLELFVLTSRSKKQVFATMSVALRQFRFELRNDFILQHMDDLTKLRYPPERYKHIRTDEWRVFVKKTFTEEFQVKSQRGKDMRKKNKYNHRLGSTGYAGLLKKKEKELGANVVDIDRADTWVWGHQGKDGEFDDEVKAIVEKIVAVEVEKPAHTPKKTRIHSQLSKSPRHTSVEKEVASPITGPKPNKQRKDKKPEVYSEKSPKEVDVDDDMGWLEEPVAVHFGADEEQQCTKTKKFQRCTPKKIETNSRLPRRSPRHILHKTDTPFEGVKEELGNDGVEVLKVNRSQMKKKSVPVRKLTMQRTTRSIVEKRQGQSMNMKMFSILIERCLGDGYMIPNDAEVFGFPTKSVFNKEMCRIVIKCEKVSNSVIEIWCKNLYEKMLEDGGEMPVQFGTSAAIPRPKRPSHDSITRRSQYVSDLLGVGLLGQITLLPYNS</sequence>
<dbReference type="Pfam" id="PF03004">
    <property type="entry name" value="Transposase_24"/>
    <property type="match status" value="1"/>
</dbReference>
<proteinExistence type="predicted"/>
<reference evidence="2" key="1">
    <citation type="submission" date="2022-07" db="EMBL/GenBank/DDBJ databases">
        <authorList>
            <person name="Macas J."/>
            <person name="Novak P."/>
            <person name="Neumann P."/>
        </authorList>
    </citation>
    <scope>NUCLEOTIDE SEQUENCE</scope>
</reference>
<dbReference type="InterPro" id="IPR004252">
    <property type="entry name" value="Probable_transposase_24"/>
</dbReference>
<evidence type="ECO:0000313" key="3">
    <source>
        <dbReference type="Proteomes" id="UP001152523"/>
    </source>
</evidence>
<comment type="caution">
    <text evidence="2">The sequence shown here is derived from an EMBL/GenBank/DDBJ whole genome shotgun (WGS) entry which is preliminary data.</text>
</comment>
<dbReference type="EMBL" id="CAMAPF010001015">
    <property type="protein sequence ID" value="CAH9139070.1"/>
    <property type="molecule type" value="Genomic_DNA"/>
</dbReference>
<feature type="compositionally biased region" description="Basic and acidic residues" evidence="1">
    <location>
        <begin position="290"/>
        <end position="303"/>
    </location>
</feature>
<accession>A0AAV0FV49</accession>
<organism evidence="2 3">
    <name type="scientific">Cuscuta epithymum</name>
    <dbReference type="NCBI Taxonomy" id="186058"/>
    <lineage>
        <taxon>Eukaryota</taxon>
        <taxon>Viridiplantae</taxon>
        <taxon>Streptophyta</taxon>
        <taxon>Embryophyta</taxon>
        <taxon>Tracheophyta</taxon>
        <taxon>Spermatophyta</taxon>
        <taxon>Magnoliopsida</taxon>
        <taxon>eudicotyledons</taxon>
        <taxon>Gunneridae</taxon>
        <taxon>Pentapetalae</taxon>
        <taxon>asterids</taxon>
        <taxon>lamiids</taxon>
        <taxon>Solanales</taxon>
        <taxon>Convolvulaceae</taxon>
        <taxon>Cuscuteae</taxon>
        <taxon>Cuscuta</taxon>
        <taxon>Cuscuta subgen. Cuscuta</taxon>
    </lineage>
</organism>
<dbReference type="PANTHER" id="PTHR33018:SF37">
    <property type="entry name" value="TRANSPOSASE TNP1_EN_SPM-LIKE DOMAIN-CONTAINING PROTEIN"/>
    <property type="match status" value="1"/>
</dbReference>
<dbReference type="AlphaFoldDB" id="A0AAV0FV49"/>
<name>A0AAV0FV49_9ASTE</name>
<evidence type="ECO:0000256" key="1">
    <source>
        <dbReference type="SAM" id="MobiDB-lite"/>
    </source>
</evidence>
<protein>
    <recommendedName>
        <fullName evidence="4">Transposase</fullName>
    </recommendedName>
</protein>
<feature type="non-terminal residue" evidence="2">
    <location>
        <position position="532"/>
    </location>
</feature>
<keyword evidence="3" id="KW-1185">Reference proteome</keyword>
<evidence type="ECO:0008006" key="4">
    <source>
        <dbReference type="Google" id="ProtNLM"/>
    </source>
</evidence>